<evidence type="ECO:0000256" key="5">
    <source>
        <dbReference type="ARBA" id="ARBA00023136"/>
    </source>
</evidence>
<evidence type="ECO:0000256" key="4">
    <source>
        <dbReference type="ARBA" id="ARBA00022989"/>
    </source>
</evidence>
<feature type="transmembrane region" description="Helical" evidence="6">
    <location>
        <begin position="271"/>
        <end position="297"/>
    </location>
</feature>
<dbReference type="PROSITE" id="PS50850">
    <property type="entry name" value="MFS"/>
    <property type="match status" value="1"/>
</dbReference>
<evidence type="ECO:0000313" key="9">
    <source>
        <dbReference type="Proteomes" id="UP001056756"/>
    </source>
</evidence>
<keyword evidence="5 6" id="KW-0472">Membrane</keyword>
<feature type="transmembrane region" description="Helical" evidence="6">
    <location>
        <begin position="132"/>
        <end position="156"/>
    </location>
</feature>
<evidence type="ECO:0000313" key="8">
    <source>
        <dbReference type="EMBL" id="URN96856.1"/>
    </source>
</evidence>
<evidence type="ECO:0000256" key="3">
    <source>
        <dbReference type="ARBA" id="ARBA00022692"/>
    </source>
</evidence>
<feature type="transmembrane region" description="Helical" evidence="6">
    <location>
        <begin position="43"/>
        <end position="60"/>
    </location>
</feature>
<feature type="transmembrane region" description="Helical" evidence="6">
    <location>
        <begin position="72"/>
        <end position="92"/>
    </location>
</feature>
<evidence type="ECO:0000256" key="1">
    <source>
        <dbReference type="ARBA" id="ARBA00004651"/>
    </source>
</evidence>
<dbReference type="InterPro" id="IPR036259">
    <property type="entry name" value="MFS_trans_sf"/>
</dbReference>
<proteinExistence type="predicted"/>
<dbReference type="InterPro" id="IPR001958">
    <property type="entry name" value="Tet-R_TetA/multi-R_MdtG-like"/>
</dbReference>
<feature type="transmembrane region" description="Helical" evidence="6">
    <location>
        <begin position="7"/>
        <end position="31"/>
    </location>
</feature>
<dbReference type="Pfam" id="PF07690">
    <property type="entry name" value="MFS_1"/>
    <property type="match status" value="1"/>
</dbReference>
<dbReference type="EMBL" id="CP097899">
    <property type="protein sequence ID" value="URN96856.1"/>
    <property type="molecule type" value="Genomic_DNA"/>
</dbReference>
<feature type="transmembrane region" description="Helical" evidence="6">
    <location>
        <begin position="98"/>
        <end position="120"/>
    </location>
</feature>
<dbReference type="KEGG" id="plig:NAG76_15480"/>
<feature type="transmembrane region" description="Helical" evidence="6">
    <location>
        <begin position="206"/>
        <end position="228"/>
    </location>
</feature>
<name>A0A9J6ZLW2_9BACL</name>
<dbReference type="Gene3D" id="1.20.1250.20">
    <property type="entry name" value="MFS general substrate transporter like domains"/>
    <property type="match status" value="1"/>
</dbReference>
<dbReference type="InterPro" id="IPR020846">
    <property type="entry name" value="MFS_dom"/>
</dbReference>
<dbReference type="SUPFAM" id="SSF103473">
    <property type="entry name" value="MFS general substrate transporter"/>
    <property type="match status" value="1"/>
</dbReference>
<keyword evidence="2" id="KW-0813">Transport</keyword>
<dbReference type="InterPro" id="IPR011701">
    <property type="entry name" value="MFS"/>
</dbReference>
<dbReference type="Proteomes" id="UP001056756">
    <property type="component" value="Chromosome"/>
</dbReference>
<evidence type="ECO:0000256" key="2">
    <source>
        <dbReference type="ARBA" id="ARBA00022448"/>
    </source>
</evidence>
<protein>
    <submittedName>
        <fullName evidence="8">MFS transporter</fullName>
    </submittedName>
</protein>
<reference evidence="8" key="1">
    <citation type="submission" date="2022-05" db="EMBL/GenBank/DDBJ databases">
        <title>Novel bacterial taxa in a minimal lignocellulolytic consortium and its capacity to transform plastics disclosed by genome-resolved metagenomics.</title>
        <authorList>
            <person name="Rodriguez C.A.D."/>
            <person name="Diaz-Garcia L."/>
            <person name="Herrera K."/>
            <person name="Tarazona N.A."/>
            <person name="Sproer C."/>
            <person name="Overmann J."/>
            <person name="Jimenez D.J."/>
        </authorList>
    </citation>
    <scope>NUCLEOTIDE SEQUENCE</scope>
    <source>
        <strain evidence="8">MAG5</strain>
    </source>
</reference>
<dbReference type="AlphaFoldDB" id="A0A9J6ZLW2"/>
<keyword evidence="3 6" id="KW-0812">Transmembrane</keyword>
<dbReference type="PRINTS" id="PR01035">
    <property type="entry name" value="TCRTETA"/>
</dbReference>
<comment type="subcellular location">
    <subcellularLocation>
        <location evidence="1">Cell membrane</location>
        <topology evidence="1">Multi-pass membrane protein</topology>
    </subcellularLocation>
</comment>
<dbReference type="GO" id="GO:0022857">
    <property type="term" value="F:transmembrane transporter activity"/>
    <property type="evidence" value="ECO:0007669"/>
    <property type="project" value="InterPro"/>
</dbReference>
<gene>
    <name evidence="8" type="ORF">NAG76_15480</name>
</gene>
<dbReference type="CDD" id="cd17330">
    <property type="entry name" value="MFS_SLC46_TetA_like"/>
    <property type="match status" value="1"/>
</dbReference>
<dbReference type="PANTHER" id="PTHR23504">
    <property type="entry name" value="MAJOR FACILITATOR SUPERFAMILY DOMAIN-CONTAINING PROTEIN 10"/>
    <property type="match status" value="1"/>
</dbReference>
<organism evidence="8 9">
    <name type="scientific">Candidatus Pristimantibacillus lignocellulolyticus</name>
    <dbReference type="NCBI Taxonomy" id="2994561"/>
    <lineage>
        <taxon>Bacteria</taxon>
        <taxon>Bacillati</taxon>
        <taxon>Bacillota</taxon>
        <taxon>Bacilli</taxon>
        <taxon>Bacillales</taxon>
        <taxon>Paenibacillaceae</taxon>
        <taxon>Candidatus Pristimantibacillus</taxon>
    </lineage>
</organism>
<feature type="transmembrane region" description="Helical" evidence="6">
    <location>
        <begin position="240"/>
        <end position="259"/>
    </location>
</feature>
<dbReference type="GO" id="GO:0005886">
    <property type="term" value="C:plasma membrane"/>
    <property type="evidence" value="ECO:0007669"/>
    <property type="project" value="UniProtKB-SubCell"/>
</dbReference>
<evidence type="ECO:0000256" key="6">
    <source>
        <dbReference type="SAM" id="Phobius"/>
    </source>
</evidence>
<sequence length="390" mass="41478">MDKRMLVVMAILMTTFIGFGIIIPVMPEIILDTATSKAEIHNGAILAIYSLVSFLLSPIWGGLSDRVGRKKIIVIGLLGFSISFLMFGLSAHHLTLMYIARALGGLFSGAVTSVIVAYVADITTPENRTKGMAFVGISIGFGFMIGPAVGGMLSVIDLTTPFFVAAALALVTAIFAILILQDTGNLISANEPKVSRWTAFQGTSKYLYVLAFFVTFTLAFLEATLQLFGIERFDVTPSQVGTMFLFSGLAGALVQGGIVRRLVKPGDEPKFIVIGSIISAVGFFMLLGANTFLWATISVTVFGIGNSLTRPCITSLITLKTKVSIGVASGLSNSMDSLGRIAGPIIGTLLFTVSIGLPYLIAGLLSILALLLVYGFKLADRHEKIIESNN</sequence>
<feature type="transmembrane region" description="Helical" evidence="6">
    <location>
        <begin position="162"/>
        <end position="180"/>
    </location>
</feature>
<dbReference type="PANTHER" id="PTHR23504:SF15">
    <property type="entry name" value="MAJOR FACILITATOR SUPERFAMILY (MFS) PROFILE DOMAIN-CONTAINING PROTEIN"/>
    <property type="match status" value="1"/>
</dbReference>
<evidence type="ECO:0000259" key="7">
    <source>
        <dbReference type="PROSITE" id="PS50850"/>
    </source>
</evidence>
<feature type="domain" description="Major facilitator superfamily (MFS) profile" evidence="7">
    <location>
        <begin position="4"/>
        <end position="381"/>
    </location>
</feature>
<keyword evidence="4 6" id="KW-1133">Transmembrane helix</keyword>
<feature type="transmembrane region" description="Helical" evidence="6">
    <location>
        <begin position="341"/>
        <end position="374"/>
    </location>
</feature>
<accession>A0A9J6ZLW2</accession>